<feature type="domain" description="S1 motif" evidence="11">
    <location>
        <begin position="367"/>
        <end position="437"/>
    </location>
</feature>
<feature type="domain" description="S1 motif" evidence="11">
    <location>
        <begin position="1450"/>
        <end position="1520"/>
    </location>
</feature>
<dbReference type="Gene3D" id="1.25.40.10">
    <property type="entry name" value="Tetratricopeptide repeat domain"/>
    <property type="match status" value="2"/>
</dbReference>
<evidence type="ECO:0000256" key="7">
    <source>
        <dbReference type="ARBA" id="ARBA00023274"/>
    </source>
</evidence>
<feature type="domain" description="S1 motif" evidence="11">
    <location>
        <begin position="630"/>
        <end position="698"/>
    </location>
</feature>
<evidence type="ECO:0000256" key="6">
    <source>
        <dbReference type="ARBA" id="ARBA00023242"/>
    </source>
</evidence>
<dbReference type="EMBL" id="JACMSC010000009">
    <property type="protein sequence ID" value="KAG6507725.1"/>
    <property type="molecule type" value="Genomic_DNA"/>
</dbReference>
<keyword evidence="4" id="KW-0597">Phosphoprotein</keyword>
<dbReference type="PANTHER" id="PTHR23270">
    <property type="entry name" value="PROGRAMMED CELL DEATH PROTEIN 11 PRE-RRNA PROCESSING PROTEIN RRP5"/>
    <property type="match status" value="1"/>
</dbReference>
<dbReference type="SUPFAM" id="SSF50249">
    <property type="entry name" value="Nucleic acid-binding proteins"/>
    <property type="match status" value="11"/>
</dbReference>
<feature type="domain" description="S1 motif" evidence="11">
    <location>
        <begin position="1270"/>
        <end position="1344"/>
    </location>
</feature>
<evidence type="ECO:0000256" key="8">
    <source>
        <dbReference type="ARBA" id="ARBA00073619"/>
    </source>
</evidence>
<dbReference type="GO" id="GO:0006364">
    <property type="term" value="P:rRNA processing"/>
    <property type="evidence" value="ECO:0007669"/>
    <property type="project" value="UniProtKB-KW"/>
</dbReference>
<dbReference type="Pfam" id="PF00575">
    <property type="entry name" value="S1"/>
    <property type="match status" value="3"/>
</dbReference>
<feature type="domain" description="S1 motif" evidence="11">
    <location>
        <begin position="453"/>
        <end position="526"/>
    </location>
</feature>
<evidence type="ECO:0000256" key="9">
    <source>
        <dbReference type="ARBA" id="ARBA00076674"/>
    </source>
</evidence>
<protein>
    <recommendedName>
        <fullName evidence="8">rRNA biogenesis protein RRP5</fullName>
    </recommendedName>
    <alternativeName>
        <fullName evidence="9">Ribosomal RNA-processing protein 5</fullName>
    </alternativeName>
</protein>
<feature type="domain" description="S1 motif" evidence="11">
    <location>
        <begin position="713"/>
        <end position="846"/>
    </location>
</feature>
<dbReference type="SUPFAM" id="SSF48452">
    <property type="entry name" value="TPR-like"/>
    <property type="match status" value="2"/>
</dbReference>
<dbReference type="FunFam" id="2.40.50.140:FF:000159">
    <property type="entry name" value="rRNA biogenesis protein rrp5"/>
    <property type="match status" value="1"/>
</dbReference>
<keyword evidence="3" id="KW-0698">rRNA processing</keyword>
<dbReference type="PANTHER" id="PTHR23270:SF10">
    <property type="entry name" value="PROTEIN RRP5 HOMOLOG"/>
    <property type="match status" value="1"/>
</dbReference>
<reference evidence="12 13" key="1">
    <citation type="submission" date="2020-08" db="EMBL/GenBank/DDBJ databases">
        <title>Plant Genome Project.</title>
        <authorList>
            <person name="Zhang R.-G."/>
        </authorList>
    </citation>
    <scope>NUCLEOTIDE SEQUENCE [LARGE SCALE GENOMIC DNA]</scope>
    <source>
        <tissue evidence="12">Rhizome</tissue>
    </source>
</reference>
<dbReference type="InterPro" id="IPR011990">
    <property type="entry name" value="TPR-like_helical_dom_sf"/>
</dbReference>
<dbReference type="CDD" id="cd05695">
    <property type="entry name" value="S1_Rrp5_repeat_hs3"/>
    <property type="match status" value="1"/>
</dbReference>
<dbReference type="Proteomes" id="UP000734854">
    <property type="component" value="Unassembled WGS sequence"/>
</dbReference>
<dbReference type="FunFam" id="2.40.50.140:FF:000155">
    <property type="entry name" value="rRNA biogenesis protein RRP5"/>
    <property type="match status" value="1"/>
</dbReference>
<evidence type="ECO:0000259" key="11">
    <source>
        <dbReference type="PROSITE" id="PS50126"/>
    </source>
</evidence>
<dbReference type="InterPro" id="IPR003107">
    <property type="entry name" value="HAT"/>
</dbReference>
<feature type="compositionally biased region" description="Polar residues" evidence="10">
    <location>
        <begin position="34"/>
        <end position="44"/>
    </location>
</feature>
<dbReference type="FunFam" id="2.40.50.140:FF:000179">
    <property type="entry name" value="rRNA biogenesis protein RRP5"/>
    <property type="match status" value="1"/>
</dbReference>
<dbReference type="FunFam" id="1.25.40.10:FF:000065">
    <property type="entry name" value="Programmed cell death 11"/>
    <property type="match status" value="1"/>
</dbReference>
<feature type="domain" description="S1 motif" evidence="11">
    <location>
        <begin position="543"/>
        <end position="610"/>
    </location>
</feature>
<dbReference type="Pfam" id="PF24682">
    <property type="entry name" value="OB_RRP5"/>
    <property type="match status" value="1"/>
</dbReference>
<dbReference type="InterPro" id="IPR057301">
    <property type="entry name" value="Rrp5_OB_4th"/>
</dbReference>
<feature type="region of interest" description="Disordered" evidence="10">
    <location>
        <begin position="1"/>
        <end position="96"/>
    </location>
</feature>
<feature type="domain" description="S1 motif" evidence="11">
    <location>
        <begin position="1171"/>
        <end position="1242"/>
    </location>
</feature>
<evidence type="ECO:0000256" key="10">
    <source>
        <dbReference type="SAM" id="MobiDB-lite"/>
    </source>
</evidence>
<accession>A0A8J5L6T9</accession>
<evidence type="ECO:0000256" key="5">
    <source>
        <dbReference type="ARBA" id="ARBA00022737"/>
    </source>
</evidence>
<evidence type="ECO:0000256" key="4">
    <source>
        <dbReference type="ARBA" id="ARBA00022553"/>
    </source>
</evidence>
<dbReference type="GO" id="GO:0003723">
    <property type="term" value="F:RNA binding"/>
    <property type="evidence" value="ECO:0007669"/>
    <property type="project" value="TreeGrafter"/>
</dbReference>
<feature type="domain" description="S1 motif" evidence="11">
    <location>
        <begin position="1068"/>
        <end position="1145"/>
    </location>
</feature>
<dbReference type="InterPro" id="IPR057300">
    <property type="entry name" value="OB_Rrp5"/>
</dbReference>
<dbReference type="Pfam" id="PF23231">
    <property type="entry name" value="HAT_Syf1_CNRKL1_C"/>
    <property type="match status" value="1"/>
</dbReference>
<dbReference type="PROSITE" id="PS50126">
    <property type="entry name" value="S1"/>
    <property type="match status" value="13"/>
</dbReference>
<feature type="compositionally biased region" description="Basic and acidic residues" evidence="10">
    <location>
        <begin position="62"/>
        <end position="74"/>
    </location>
</feature>
<sequence length="1911" mass="212476">MVGLDMAAGKRKHAGEKESVDRDPSRKFKKAGINLSSPSKTPSSVIMEDADLDFPRGGGRVLSREEEAEARAEAEAEFEREESSGRKGKGNLRKKGLRGSLTNVQDDLGFLSGDGITGKLPRRGLYKMYTLISSGTNISPRMKLWGIVVEVNKKDLAISLPGGLRGFVRAEQTTDMLAASEIKDSEGCMLSSIFHVGQLVACFVVQVDDEKDGKGNKRIWLSLRLSLLYKGLTLDAVQDGMGIACRVTVLRGKHRVESHGGHGKVLNAQVKSMEDHGYIIYFGVSSVTGFLPRNQNEKIAQDFSPSNVLILSSFADNQLTAGQFIQCCVKSIDKDRAVLYVDSDPGVVAKHVVKDLKGLSIDLLVPGMMVNARVTSVLDNGIMLSFLTYFTGTVDMFHLENAFQSGTWKDNYAQNKKVIARILFVDPSTRAVGLTLNKFLVDNIAPPAYVKTGEIYENSQILRVDKGLGLLLEIPSSPSPSPAYVNTFDASDKTFKLEKNFKEGDNVRVRILGMKHLEGLAIGTLKASAFEGPIFTHSDVKPGMLVKAKVISVGNFDALVQLSSGIKVLCPLRHMSELDIAKPPKKFKVGAELLFRVLGCKHKKITVTYKKSLVKSKLNVVSSYADATEGLLTHGWICKIEKHGCFVRFYNGVQGFAPRSELGLVPGIEADSVFHVGQVVKCRITSIASSRRINLSFITSSTRAPNSDTVKVGCIVSGVVTNLTPTAVIVNLKDGHMKGTIFNEHLADHEGHVTLLRSLLKPGYEFDQLLALDYEGANLILSAKHSLVSSANEIPSDLSQIHPLTSLFATDRMVDNLSDAFFVGQAVNCHILKVNSEAKRIKLSLKQSLCASPGISYVQGYFLEEDKIAGMQISNVKDLDVNWLKDFRIGSLVEGEIQEIKELGAVIGLKNHRDIVGFLAHKQSGGANLEVGSVVNALVLDIAKVDGIVDLSLKPELVHSASGENKKKRHRSASTDLELHQVVNAVVEMVLSVPEYNNAIGFASITDYNIQKLPHKLFEYGQSVIATVGEVPSSESSGRLLLFLNSFTDGLKNSNSKRAKKNTRYTLGSLVEAEVIEIKPLELLLKFGYSLHGRIHISEVFDNGECMENPFAKFSVGQLLNARVVAIPGHSGKGTKGHSWELSIKPSVMAFIGSTENFTTHVEEQFNFSAGRSVTGYVVKVDPEWVWLTVSRSVMANMYILNSSSEPIELENFQHRYSVGQAVSGHILDINEEKKLLQLAAYPSFDFDIVKAHETDSQKPRHAVQQYRQGDIVVGRIKKILPAVGGVLVQIGPHLFGRVHYTELVDDWLPLPLCGYQEGQFVKCKILEMGHSSEGPLHVDLSLRASITTNQHDQSFKRYEKIDDIHPGMNIQGYVKNITKKGCFISLSKVMDARILLCNLSDDFIDNPEKEFPVGKLLHAKVLSVEPSLKRIEATLKIGETETIKSLHVGDIITGKIRRVESFGLFIAIDESNKVGLCHISKLSDGHIDNIEQIYKTGDTVSAKILKIDEERQRISLGMKKSYLEDGGSIDRNVDVEADRKDDHQNGASSIDNPFLELQHSEDIADGGPEILAQPGKNTSILPLQVSLEESEDSDVDNLEIVNKDDVNDNGQFNKKDRRAKKKAEEEKELEISASEERHLQNDIPMTEDEFEKLVRSSPNSSFVWINYMAFMLRLADIKKARDIAERALNTINIREEGEKFNVWVAYLNLENEYGNPPEVAVKEVFQRALQYCDPKKLYLALLGVYERTKQQNPAEELLERMTKKFKQSCKVWLRRIQNFLMNNKDETKLIVNRALLSLPRKKHIKFISQTALLEFKSGQPDRGRSLLESILREYPKRTDLWSIYLDQEIRLGDTEVIRALFERVTCLSLPPKKMKFLFKKYLEYEKAHGDEETMEHVKRRALEYVESSLA</sequence>
<feature type="domain" description="S1 motif" evidence="11">
    <location>
        <begin position="890"/>
        <end position="954"/>
    </location>
</feature>
<evidence type="ECO:0000256" key="2">
    <source>
        <dbReference type="ARBA" id="ARBA00022517"/>
    </source>
</evidence>
<keyword evidence="7" id="KW-0687">Ribonucleoprotein</keyword>
<keyword evidence="13" id="KW-1185">Reference proteome</keyword>
<evidence type="ECO:0000256" key="1">
    <source>
        <dbReference type="ARBA" id="ARBA00004604"/>
    </source>
</evidence>
<dbReference type="Gene3D" id="2.40.50.140">
    <property type="entry name" value="Nucleic acid-binding proteins"/>
    <property type="match status" value="10"/>
</dbReference>
<dbReference type="InterPro" id="IPR055430">
    <property type="entry name" value="HAT_Syf1_CNRKL1_C"/>
</dbReference>
<dbReference type="FunFam" id="2.40.50.140:FF:000103">
    <property type="entry name" value="protein RRP5 homolog"/>
    <property type="match status" value="1"/>
</dbReference>
<dbReference type="Pfam" id="PF24685">
    <property type="entry name" value="OB_RRP5_4th"/>
    <property type="match status" value="1"/>
</dbReference>
<dbReference type="Pfam" id="PF23459">
    <property type="entry name" value="S1_RRP5"/>
    <property type="match status" value="2"/>
</dbReference>
<evidence type="ECO:0000313" key="13">
    <source>
        <dbReference type="Proteomes" id="UP000734854"/>
    </source>
</evidence>
<dbReference type="GO" id="GO:0032040">
    <property type="term" value="C:small-subunit processome"/>
    <property type="evidence" value="ECO:0007669"/>
    <property type="project" value="TreeGrafter"/>
</dbReference>
<evidence type="ECO:0000313" key="12">
    <source>
        <dbReference type="EMBL" id="KAG6507725.1"/>
    </source>
</evidence>
<feature type="domain" description="S1 motif" evidence="11">
    <location>
        <begin position="263"/>
        <end position="344"/>
    </location>
</feature>
<comment type="subcellular location">
    <subcellularLocation>
        <location evidence="1">Nucleus</location>
        <location evidence="1">Nucleolus</location>
    </subcellularLocation>
</comment>
<evidence type="ECO:0000256" key="3">
    <source>
        <dbReference type="ARBA" id="ARBA00022552"/>
    </source>
</evidence>
<dbReference type="SMART" id="SM00386">
    <property type="entry name" value="HAT"/>
    <property type="match status" value="4"/>
</dbReference>
<feature type="region of interest" description="Disordered" evidence="10">
    <location>
        <begin position="1603"/>
        <end position="1629"/>
    </location>
</feature>
<name>A0A8J5L6T9_ZINOF</name>
<organism evidence="12 13">
    <name type="scientific">Zingiber officinale</name>
    <name type="common">Ginger</name>
    <name type="synonym">Amomum zingiber</name>
    <dbReference type="NCBI Taxonomy" id="94328"/>
    <lineage>
        <taxon>Eukaryota</taxon>
        <taxon>Viridiplantae</taxon>
        <taxon>Streptophyta</taxon>
        <taxon>Embryophyta</taxon>
        <taxon>Tracheophyta</taxon>
        <taxon>Spermatophyta</taxon>
        <taxon>Magnoliopsida</taxon>
        <taxon>Liliopsida</taxon>
        <taxon>Zingiberales</taxon>
        <taxon>Zingiberaceae</taxon>
        <taxon>Zingiber</taxon>
    </lineage>
</organism>
<keyword evidence="5" id="KW-0677">Repeat</keyword>
<dbReference type="InterPro" id="IPR012340">
    <property type="entry name" value="NA-bd_OB-fold"/>
</dbReference>
<gene>
    <name evidence="12" type="ORF">ZIOFF_033076</name>
</gene>
<feature type="compositionally biased region" description="Basic residues" evidence="10">
    <location>
        <begin position="86"/>
        <end position="96"/>
    </location>
</feature>
<dbReference type="InterPro" id="IPR045209">
    <property type="entry name" value="Rrp5"/>
</dbReference>
<feature type="domain" description="S1 motif" evidence="11">
    <location>
        <begin position="141"/>
        <end position="224"/>
    </location>
</feature>
<dbReference type="InterPro" id="IPR003029">
    <property type="entry name" value="S1_domain"/>
</dbReference>
<comment type="caution">
    <text evidence="12">The sequence shown here is derived from an EMBL/GenBank/DDBJ whole genome shotgun (WGS) entry which is preliminary data.</text>
</comment>
<dbReference type="InterPro" id="IPR057302">
    <property type="entry name" value="Rrp5_S1"/>
</dbReference>
<keyword evidence="6" id="KW-0539">Nucleus</keyword>
<dbReference type="SMART" id="SM00316">
    <property type="entry name" value="S1"/>
    <property type="match status" value="13"/>
</dbReference>
<feature type="domain" description="S1 motif" evidence="11">
    <location>
        <begin position="1368"/>
        <end position="1437"/>
    </location>
</feature>
<feature type="compositionally biased region" description="Basic and acidic residues" evidence="10">
    <location>
        <begin position="15"/>
        <end position="26"/>
    </location>
</feature>
<proteinExistence type="predicted"/>
<keyword evidence="2" id="KW-0690">Ribosome biogenesis</keyword>